<evidence type="ECO:0000256" key="1">
    <source>
        <dbReference type="SAM" id="MobiDB-lite"/>
    </source>
</evidence>
<dbReference type="OrthoDB" id="10428602at2759"/>
<dbReference type="AlphaFoldDB" id="A0A4T0FQH7"/>
<evidence type="ECO:0000313" key="3">
    <source>
        <dbReference type="Proteomes" id="UP000310189"/>
    </source>
</evidence>
<feature type="compositionally biased region" description="Polar residues" evidence="1">
    <location>
        <begin position="1"/>
        <end position="10"/>
    </location>
</feature>
<feature type="compositionally biased region" description="Low complexity" evidence="1">
    <location>
        <begin position="65"/>
        <end position="82"/>
    </location>
</feature>
<name>A0A4T0FQH7_9BASI</name>
<feature type="region of interest" description="Disordered" evidence="1">
    <location>
        <begin position="1"/>
        <end position="111"/>
    </location>
</feature>
<dbReference type="Proteomes" id="UP000310189">
    <property type="component" value="Unassembled WGS sequence"/>
</dbReference>
<accession>A0A4T0FQH7</accession>
<protein>
    <submittedName>
        <fullName evidence="2">Uncharacterized protein</fullName>
    </submittedName>
</protein>
<gene>
    <name evidence="2" type="ORF">E3P99_01674</name>
</gene>
<dbReference type="EMBL" id="SPNW01000021">
    <property type="protein sequence ID" value="TIA90165.1"/>
    <property type="molecule type" value="Genomic_DNA"/>
</dbReference>
<keyword evidence="3" id="KW-1185">Reference proteome</keyword>
<sequence>MTQKLPSISSLDLFGRKRDRDRDRDDSMARSPPPSLFQFPAELLPKSTFRHPYMVNSQSDPLIKSNSSTSTNSSASASFSTSSRHKKVPRQPSNNSGAINQRNHVKAKNQHSAMLRCDPTSVPALPVNWHERNNSTVKDKLGAVKDLYFSLTGEEWVDDD</sequence>
<evidence type="ECO:0000313" key="2">
    <source>
        <dbReference type="EMBL" id="TIA90165.1"/>
    </source>
</evidence>
<proteinExistence type="predicted"/>
<organism evidence="2 3">
    <name type="scientific">Wallemia hederae</name>
    <dbReference type="NCBI Taxonomy" id="1540922"/>
    <lineage>
        <taxon>Eukaryota</taxon>
        <taxon>Fungi</taxon>
        <taxon>Dikarya</taxon>
        <taxon>Basidiomycota</taxon>
        <taxon>Wallemiomycotina</taxon>
        <taxon>Wallemiomycetes</taxon>
        <taxon>Wallemiales</taxon>
        <taxon>Wallemiaceae</taxon>
        <taxon>Wallemia</taxon>
    </lineage>
</organism>
<feature type="compositionally biased region" description="Polar residues" evidence="1">
    <location>
        <begin position="91"/>
        <end position="102"/>
    </location>
</feature>
<reference evidence="2 3" key="1">
    <citation type="submission" date="2019-03" db="EMBL/GenBank/DDBJ databases">
        <title>Sequencing 23 genomes of Wallemia ichthyophaga.</title>
        <authorList>
            <person name="Gostincar C."/>
        </authorList>
    </citation>
    <scope>NUCLEOTIDE SEQUENCE [LARGE SCALE GENOMIC DNA]</scope>
    <source>
        <strain evidence="2 3">EXF-5753</strain>
    </source>
</reference>
<comment type="caution">
    <text evidence="2">The sequence shown here is derived from an EMBL/GenBank/DDBJ whole genome shotgun (WGS) entry which is preliminary data.</text>
</comment>
<feature type="compositionally biased region" description="Basic and acidic residues" evidence="1">
    <location>
        <begin position="14"/>
        <end position="28"/>
    </location>
</feature>